<reference evidence="2 3" key="1">
    <citation type="submission" date="2018-05" db="EMBL/GenBank/DDBJ databases">
        <title>Genomic Encyclopedia of Type Strains, Phase IV (KMG-IV): sequencing the most valuable type-strain genomes for metagenomic binning, comparative biology and taxonomic classification.</title>
        <authorList>
            <person name="Goeker M."/>
        </authorList>
    </citation>
    <scope>NUCLEOTIDE SEQUENCE [LARGE SCALE GENOMIC DNA]</scope>
    <source>
        <strain evidence="2 3">DSM 6462</strain>
    </source>
</reference>
<comment type="caution">
    <text evidence="2">The sequence shown here is derived from an EMBL/GenBank/DDBJ whole genome shotgun (WGS) entry which is preliminary data.</text>
</comment>
<name>A0A2V3TVJ1_9HYPH</name>
<evidence type="ECO:0000313" key="2">
    <source>
        <dbReference type="EMBL" id="PXW52231.1"/>
    </source>
</evidence>
<feature type="signal peptide" evidence="1">
    <location>
        <begin position="1"/>
        <end position="24"/>
    </location>
</feature>
<sequence>MRSELSVLSAALCLALIGVPAAWAQDQTLRTIQVPAGKVSQLSVHSGANADCTPKPLVKIEVSKVPTAGTLAVRDAKVRVRNGNCAGREYPARIVLYQAPARVGATDSATYTVTSGDRVNLFGVAINVVAPKP</sequence>
<protein>
    <submittedName>
        <fullName evidence="2">Uncharacterized protein</fullName>
    </submittedName>
</protein>
<dbReference type="Proteomes" id="UP000248021">
    <property type="component" value="Unassembled WGS sequence"/>
</dbReference>
<feature type="chain" id="PRO_5016164021" evidence="1">
    <location>
        <begin position="25"/>
        <end position="133"/>
    </location>
</feature>
<keyword evidence="3" id="KW-1185">Reference proteome</keyword>
<evidence type="ECO:0000313" key="3">
    <source>
        <dbReference type="Proteomes" id="UP000248021"/>
    </source>
</evidence>
<dbReference type="RefSeq" id="WP_110378128.1">
    <property type="nucleotide sequence ID" value="NZ_JAHBRY010000001.1"/>
</dbReference>
<dbReference type="EMBL" id="QJJK01000017">
    <property type="protein sequence ID" value="PXW52231.1"/>
    <property type="molecule type" value="Genomic_DNA"/>
</dbReference>
<proteinExistence type="predicted"/>
<evidence type="ECO:0000256" key="1">
    <source>
        <dbReference type="SAM" id="SignalP"/>
    </source>
</evidence>
<keyword evidence="1" id="KW-0732">Signal</keyword>
<organism evidence="2 3">
    <name type="scientific">Chelatococcus asaccharovorans</name>
    <dbReference type="NCBI Taxonomy" id="28210"/>
    <lineage>
        <taxon>Bacteria</taxon>
        <taxon>Pseudomonadati</taxon>
        <taxon>Pseudomonadota</taxon>
        <taxon>Alphaproteobacteria</taxon>
        <taxon>Hyphomicrobiales</taxon>
        <taxon>Chelatococcaceae</taxon>
        <taxon>Chelatococcus</taxon>
    </lineage>
</organism>
<gene>
    <name evidence="2" type="ORF">C7450_11795</name>
</gene>
<dbReference type="AlphaFoldDB" id="A0A2V3TVJ1"/>
<accession>A0A2V3TVJ1</accession>